<dbReference type="OrthoDB" id="78284at2759"/>
<proteinExistence type="predicted"/>
<dbReference type="AlphaFoldDB" id="A0A9W6XJ79"/>
<dbReference type="Proteomes" id="UP001165121">
    <property type="component" value="Unassembled WGS sequence"/>
</dbReference>
<evidence type="ECO:0000313" key="4">
    <source>
        <dbReference type="Proteomes" id="UP001165121"/>
    </source>
</evidence>
<reference evidence="3" key="1">
    <citation type="submission" date="2023-04" db="EMBL/GenBank/DDBJ databases">
        <title>Phytophthora fragariaefolia NBRC 109709.</title>
        <authorList>
            <person name="Ichikawa N."/>
            <person name="Sato H."/>
            <person name="Tonouchi N."/>
        </authorList>
    </citation>
    <scope>NUCLEOTIDE SEQUENCE</scope>
    <source>
        <strain evidence="3">NBRC 109709</strain>
    </source>
</reference>
<keyword evidence="1" id="KW-0175">Coiled coil</keyword>
<protein>
    <submittedName>
        <fullName evidence="3">Unnamed protein product</fullName>
    </submittedName>
</protein>
<name>A0A9W6XJ79_9STRA</name>
<feature type="coiled-coil region" evidence="1">
    <location>
        <begin position="196"/>
        <end position="255"/>
    </location>
</feature>
<gene>
    <name evidence="3" type="ORF">Pfra01_001180200</name>
</gene>
<evidence type="ECO:0000256" key="2">
    <source>
        <dbReference type="SAM" id="MobiDB-lite"/>
    </source>
</evidence>
<comment type="caution">
    <text evidence="3">The sequence shown here is derived from an EMBL/GenBank/DDBJ whole genome shotgun (WGS) entry which is preliminary data.</text>
</comment>
<accession>A0A9W6XJ79</accession>
<organism evidence="3 4">
    <name type="scientific">Phytophthora fragariaefolia</name>
    <dbReference type="NCBI Taxonomy" id="1490495"/>
    <lineage>
        <taxon>Eukaryota</taxon>
        <taxon>Sar</taxon>
        <taxon>Stramenopiles</taxon>
        <taxon>Oomycota</taxon>
        <taxon>Peronosporomycetes</taxon>
        <taxon>Peronosporales</taxon>
        <taxon>Peronosporaceae</taxon>
        <taxon>Phytophthora</taxon>
    </lineage>
</organism>
<dbReference type="EMBL" id="BSXT01001176">
    <property type="protein sequence ID" value="GMF39562.1"/>
    <property type="molecule type" value="Genomic_DNA"/>
</dbReference>
<evidence type="ECO:0000313" key="3">
    <source>
        <dbReference type="EMBL" id="GMF39562.1"/>
    </source>
</evidence>
<keyword evidence="4" id="KW-1185">Reference proteome</keyword>
<sequence length="356" mass="40285">MKRAVLEARRLKRELALLRQEKDELRIAAQKSPGSDGKNSAAEILLKQQIQTLTAQNKELEARMSEFQQQDMSLESRATDTSSASKDKKIAALENELMNIKLVAAETERKCQKLLEDKREEARRALHENEQLARCTKTLQSQLALLPQLKRQLERANEKRDYMAKVWQKKLEQREQAFLQEEETSKQKIAESAALIAKLAEGKQELQVKLNNLELKLGKLDCNHTGELSQECRGMDELETSMNQLHETIVESTSQVAGRAGNIPREIHDQETQLRLLTVDGDDTVQVDAHNAEHDLVQAQVEADDMLKQQISVSVSSQAASMDRSNGVDKAKSVLKRPFPTLPTQISSNNEDEQDR</sequence>
<feature type="region of interest" description="Disordered" evidence="2">
    <location>
        <begin position="315"/>
        <end position="356"/>
    </location>
</feature>
<evidence type="ECO:0000256" key="1">
    <source>
        <dbReference type="SAM" id="Coils"/>
    </source>
</evidence>
<feature type="coiled-coil region" evidence="1">
    <location>
        <begin position="1"/>
        <end position="159"/>
    </location>
</feature>